<dbReference type="InterPro" id="IPR045450">
    <property type="entry name" value="VMAP_C"/>
</dbReference>
<reference evidence="2 3" key="1">
    <citation type="submission" date="2023-11" db="EMBL/GenBank/DDBJ databases">
        <title>Lentzea sokolovensis, sp. nov., Lentzea kristufkii, sp. nov., and Lentzea miocenensis, sp. nov., rare actinobacteria from Sokolov Coal Basin, Miocene lacustrine sediment, Czech Republic.</title>
        <authorList>
            <person name="Lara A."/>
            <person name="Kotroba L."/>
            <person name="Nouioui I."/>
            <person name="Neumann-Schaal M."/>
            <person name="Mast Y."/>
            <person name="Chronakova A."/>
        </authorList>
    </citation>
    <scope>NUCLEOTIDE SEQUENCE [LARGE SCALE GENOMIC DNA]</scope>
    <source>
        <strain evidence="2 3">BCCO 10_0856</strain>
    </source>
</reference>
<dbReference type="RefSeq" id="WP_319966737.1">
    <property type="nucleotide sequence ID" value="NZ_JAXAVW010000012.1"/>
</dbReference>
<proteinExistence type="predicted"/>
<evidence type="ECO:0000313" key="2">
    <source>
        <dbReference type="EMBL" id="MDX8031680.1"/>
    </source>
</evidence>
<evidence type="ECO:0000313" key="3">
    <source>
        <dbReference type="Proteomes" id="UP001285521"/>
    </source>
</evidence>
<comment type="caution">
    <text evidence="2">The sequence shown here is derived from an EMBL/GenBank/DDBJ whole genome shotgun (WGS) entry which is preliminary data.</text>
</comment>
<accession>A0ABU4T0I9</accession>
<sequence>MRRTRPCPLASGINARNHAASSSAHAPVGNVTAPCSTSTVITQFSPLRTAAAAATVCSTAISPPDRCRAADVVQRLCQTHAHGRIQHHVFDNRDVADVPVRGHQAHPGHRQYRPDIHIEMVLPSEIISLDVDQWPWETDTLIPEPIGCRYPMVVRSLDRMTKRKWHRSWHARWEELTTNLKVSRAIQRDSACWSRSACGGRLRELMSKFERKPKLVSLVLSEPPQVAKSGRDEVAVGLRAGVPLMVWHREKCDSAEFVAAVERLLHDDDDPYHLLERVRLARATAFEEGMAAEHVCGKLTVVFDDPARVVMPIPPAAPEGVSVTRYEF</sequence>
<organism evidence="2 3">
    <name type="scientific">Lentzea miocenica</name>
    <dbReference type="NCBI Taxonomy" id="3095431"/>
    <lineage>
        <taxon>Bacteria</taxon>
        <taxon>Bacillati</taxon>
        <taxon>Actinomycetota</taxon>
        <taxon>Actinomycetes</taxon>
        <taxon>Pseudonocardiales</taxon>
        <taxon>Pseudonocardiaceae</taxon>
        <taxon>Lentzea</taxon>
    </lineage>
</organism>
<keyword evidence="3" id="KW-1185">Reference proteome</keyword>
<dbReference type="EMBL" id="JAXAVW010000012">
    <property type="protein sequence ID" value="MDX8031680.1"/>
    <property type="molecule type" value="Genomic_DNA"/>
</dbReference>
<dbReference type="Pfam" id="PF20028">
    <property type="entry name" value="VMAP-C"/>
    <property type="match status" value="1"/>
</dbReference>
<protein>
    <recommendedName>
        <fullName evidence="1">vWA-MoxR associated protein C-terminal domain-containing protein</fullName>
    </recommendedName>
</protein>
<evidence type="ECO:0000259" key="1">
    <source>
        <dbReference type="Pfam" id="PF20028"/>
    </source>
</evidence>
<name>A0ABU4T0I9_9PSEU</name>
<dbReference type="Proteomes" id="UP001285521">
    <property type="component" value="Unassembled WGS sequence"/>
</dbReference>
<feature type="domain" description="vWA-MoxR associated protein C-terminal" evidence="1">
    <location>
        <begin position="104"/>
        <end position="306"/>
    </location>
</feature>
<gene>
    <name evidence="2" type="ORF">SK803_15755</name>
</gene>